<comment type="similarity">
    <text evidence="3">Belongs to the ANP32 family.</text>
</comment>
<dbReference type="EMBL" id="FLRE01000180">
    <property type="protein sequence ID" value="SBT45834.1"/>
    <property type="molecule type" value="Genomic_DNA"/>
</dbReference>
<evidence type="ECO:0000256" key="1">
    <source>
        <dbReference type="ARBA" id="ARBA00022614"/>
    </source>
</evidence>
<feature type="compositionally biased region" description="Basic and acidic residues" evidence="4">
    <location>
        <begin position="374"/>
        <end position="394"/>
    </location>
</feature>
<dbReference type="Pfam" id="PF14580">
    <property type="entry name" value="LRR_9"/>
    <property type="match status" value="1"/>
</dbReference>
<feature type="compositionally biased region" description="Basic and acidic residues" evidence="4">
    <location>
        <begin position="401"/>
        <end position="414"/>
    </location>
</feature>
<dbReference type="SUPFAM" id="SSF52058">
    <property type="entry name" value="L domain-like"/>
    <property type="match status" value="1"/>
</dbReference>
<evidence type="ECO:0000256" key="2">
    <source>
        <dbReference type="ARBA" id="ARBA00022737"/>
    </source>
</evidence>
<keyword evidence="2" id="KW-0677">Repeat</keyword>
<name>A0A1A8ZPM5_PLAOA</name>
<dbReference type="GO" id="GO:0005634">
    <property type="term" value="C:nucleus"/>
    <property type="evidence" value="ECO:0007669"/>
    <property type="project" value="TreeGrafter"/>
</dbReference>
<dbReference type="Proteomes" id="UP000078550">
    <property type="component" value="Unassembled WGS sequence"/>
</dbReference>
<dbReference type="PANTHER" id="PTHR11375:SF0">
    <property type="entry name" value="ACIDIC LEUCINE-RICH NUCLEAR PHOSPHOPROTEIN 32 FAMILY MEMBER A"/>
    <property type="match status" value="1"/>
</dbReference>
<dbReference type="InterPro" id="IPR045081">
    <property type="entry name" value="AN32"/>
</dbReference>
<gene>
    <name evidence="5" type="ORF">POVWA1_051450</name>
    <name evidence="6" type="ORF">POVWA2_050700</name>
</gene>
<keyword evidence="8" id="KW-1185">Reference proteome</keyword>
<feature type="region of interest" description="Disordered" evidence="4">
    <location>
        <begin position="306"/>
        <end position="414"/>
    </location>
</feature>
<evidence type="ECO:0000256" key="3">
    <source>
        <dbReference type="ARBA" id="ARBA00025777"/>
    </source>
</evidence>
<evidence type="ECO:0000313" key="8">
    <source>
        <dbReference type="Proteomes" id="UP000078555"/>
    </source>
</evidence>
<dbReference type="InterPro" id="IPR032675">
    <property type="entry name" value="LRR_dom_sf"/>
</dbReference>
<reference evidence="6" key="2">
    <citation type="submission" date="2016-05" db="EMBL/GenBank/DDBJ databases">
        <authorList>
            <person name="Lavstsen T."/>
            <person name="Jespersen J.S."/>
        </authorList>
    </citation>
    <scope>NUCLEOTIDE SEQUENCE [LARGE SCALE GENOMIC DNA]</scope>
</reference>
<evidence type="ECO:0000256" key="4">
    <source>
        <dbReference type="SAM" id="MobiDB-lite"/>
    </source>
</evidence>
<accession>A0A1A8ZPM5</accession>
<dbReference type="GO" id="GO:0042393">
    <property type="term" value="F:histone binding"/>
    <property type="evidence" value="ECO:0007669"/>
    <property type="project" value="TreeGrafter"/>
</dbReference>
<dbReference type="EMBL" id="FLRD01000136">
    <property type="protein sequence ID" value="SBT45231.1"/>
    <property type="molecule type" value="Genomic_DNA"/>
</dbReference>
<evidence type="ECO:0000313" key="7">
    <source>
        <dbReference type="Proteomes" id="UP000078550"/>
    </source>
</evidence>
<sequence length="414" mass="47812">MHPRKGASTALSCVTFASYLYVVRTSKRKIYSYLCVSACTLTYSSFSPQAPTFVHFSSASLSSSTSRSLLQCVVHFSSVSFTSPLWLSSSTYRFYINIVAVNLNRVFIFQTCRTLSPPPPFFYHFPILCTERTMEKAIKERIEKWKKENTVDGKEVTNENVYENLTELILDGKKFSTIKNEDVELLKNFKKLERLCLNQTGIQSLGNLPSIETLTVLELTDNHLSTVDSLKYIVETYPNIKTLEIGGNHFKNIKDFEILKNMKNLTRLGVQFNPFADDPNYRKELFSFLPEVKIIDCLNKEGVEVLSSDEDEDEEYEEDNTLKNFYEADFKDEDEEEDEEFVPNDNEDEDDDELDEDLEEEELDDLNKEDDLDVETKESENPPKEEKSNKRKQDALVNDDPDTKENDTKKTKVE</sequence>
<evidence type="ECO:0000313" key="5">
    <source>
        <dbReference type="EMBL" id="SBT45231.1"/>
    </source>
</evidence>
<keyword evidence="1" id="KW-0433">Leucine-rich repeat</keyword>
<dbReference type="PANTHER" id="PTHR11375">
    <property type="entry name" value="ACIDIC LEUCINE-RICH NUCLEAR PHOSPHOPROTEIN 32"/>
    <property type="match status" value="1"/>
</dbReference>
<dbReference type="AlphaFoldDB" id="A0A1A8ZPM5"/>
<evidence type="ECO:0008006" key="9">
    <source>
        <dbReference type="Google" id="ProtNLM"/>
    </source>
</evidence>
<proteinExistence type="inferred from homology"/>
<protein>
    <recommendedName>
        <fullName evidence="9">Leucine-rich repeat protein</fullName>
    </recommendedName>
</protein>
<feature type="compositionally biased region" description="Acidic residues" evidence="4">
    <location>
        <begin position="307"/>
        <end position="319"/>
    </location>
</feature>
<dbReference type="Proteomes" id="UP000078555">
    <property type="component" value="Unassembled WGS sequence"/>
</dbReference>
<organism evidence="6 7">
    <name type="scientific">Plasmodium ovale wallikeri</name>
    <dbReference type="NCBI Taxonomy" id="864142"/>
    <lineage>
        <taxon>Eukaryota</taxon>
        <taxon>Sar</taxon>
        <taxon>Alveolata</taxon>
        <taxon>Apicomplexa</taxon>
        <taxon>Aconoidasida</taxon>
        <taxon>Haemosporida</taxon>
        <taxon>Plasmodiidae</taxon>
        <taxon>Plasmodium</taxon>
        <taxon>Plasmodium (Plasmodium)</taxon>
    </lineage>
</organism>
<feature type="compositionally biased region" description="Acidic residues" evidence="4">
    <location>
        <begin position="330"/>
        <end position="373"/>
    </location>
</feature>
<reference evidence="7 8" key="1">
    <citation type="submission" date="2016-05" db="EMBL/GenBank/DDBJ databases">
        <authorList>
            <person name="Naeem Raeece"/>
        </authorList>
    </citation>
    <scope>NUCLEOTIDE SEQUENCE [LARGE SCALE GENOMIC DNA]</scope>
</reference>
<dbReference type="Gene3D" id="3.80.10.10">
    <property type="entry name" value="Ribonuclease Inhibitor"/>
    <property type="match status" value="1"/>
</dbReference>
<evidence type="ECO:0000313" key="6">
    <source>
        <dbReference type="EMBL" id="SBT45834.1"/>
    </source>
</evidence>